<keyword evidence="3" id="KW-1185">Reference proteome</keyword>
<dbReference type="SUPFAM" id="SSF109854">
    <property type="entry name" value="DinB/YfiT-like putative metalloenzymes"/>
    <property type="match status" value="1"/>
</dbReference>
<dbReference type="RefSeq" id="WP_054754013.1">
    <property type="nucleotide sequence ID" value="NZ_JBHUMZ010000050.1"/>
</dbReference>
<dbReference type="Gene3D" id="1.20.120.450">
    <property type="entry name" value="dinb family like domain"/>
    <property type="match status" value="1"/>
</dbReference>
<reference evidence="3" key="1">
    <citation type="journal article" date="2019" name="Int. J. Syst. Evol. Microbiol.">
        <title>The Global Catalogue of Microorganisms (GCM) 10K type strain sequencing project: providing services to taxonomists for standard genome sequencing and annotation.</title>
        <authorList>
            <consortium name="The Broad Institute Genomics Platform"/>
            <consortium name="The Broad Institute Genome Sequencing Center for Infectious Disease"/>
            <person name="Wu L."/>
            <person name="Ma J."/>
        </authorList>
    </citation>
    <scope>NUCLEOTIDE SEQUENCE [LARGE SCALE GENOMIC DNA]</scope>
    <source>
        <strain evidence="3">TISTR 1571</strain>
    </source>
</reference>
<sequence length="151" mass="17656">MDSTNLFKQMSFWRSLIVGLLNEIPNDDGYKTPQGFNNNILWNAGHVLVTYEEAFHNFNGASKQLDDKFYSYFSTGTSPNDWNHDDLPTITEVTNLLDQQVKDFQKNWQERLNEPLVKPLEFEKTVEELLFFLISHECYHLGVMTSMKKVI</sequence>
<name>A0ABW5QEN3_9BACI</name>
<dbReference type="Pfam" id="PF12867">
    <property type="entry name" value="DinB_2"/>
    <property type="match status" value="1"/>
</dbReference>
<protein>
    <submittedName>
        <fullName evidence="2">DinB family protein</fullName>
    </submittedName>
</protein>
<feature type="domain" description="DinB-like" evidence="1">
    <location>
        <begin position="14"/>
        <end position="144"/>
    </location>
</feature>
<dbReference type="Proteomes" id="UP001597452">
    <property type="component" value="Unassembled WGS sequence"/>
</dbReference>
<proteinExistence type="predicted"/>
<accession>A0ABW5QEN3</accession>
<evidence type="ECO:0000313" key="2">
    <source>
        <dbReference type="EMBL" id="MFD2640005.1"/>
    </source>
</evidence>
<dbReference type="InterPro" id="IPR024775">
    <property type="entry name" value="DinB-like"/>
</dbReference>
<dbReference type="EMBL" id="JBHUMZ010000050">
    <property type="protein sequence ID" value="MFD2640005.1"/>
    <property type="molecule type" value="Genomic_DNA"/>
</dbReference>
<organism evidence="2 3">
    <name type="scientific">Piscibacillus salipiscarius</name>
    <dbReference type="NCBI Taxonomy" id="299480"/>
    <lineage>
        <taxon>Bacteria</taxon>
        <taxon>Bacillati</taxon>
        <taxon>Bacillota</taxon>
        <taxon>Bacilli</taxon>
        <taxon>Bacillales</taxon>
        <taxon>Bacillaceae</taxon>
        <taxon>Piscibacillus</taxon>
    </lineage>
</organism>
<gene>
    <name evidence="2" type="ORF">ACFSW4_14140</name>
</gene>
<comment type="caution">
    <text evidence="2">The sequence shown here is derived from an EMBL/GenBank/DDBJ whole genome shotgun (WGS) entry which is preliminary data.</text>
</comment>
<evidence type="ECO:0000259" key="1">
    <source>
        <dbReference type="Pfam" id="PF12867"/>
    </source>
</evidence>
<evidence type="ECO:0000313" key="3">
    <source>
        <dbReference type="Proteomes" id="UP001597452"/>
    </source>
</evidence>
<dbReference type="InterPro" id="IPR034660">
    <property type="entry name" value="DinB/YfiT-like"/>
</dbReference>